<gene>
    <name evidence="2" type="ORF">BI347_12790</name>
</gene>
<dbReference type="Proteomes" id="UP000180088">
    <property type="component" value="Unassembled WGS sequence"/>
</dbReference>
<dbReference type="AlphaFoldDB" id="A0A1S1X475"/>
<feature type="domain" description="FAD-binding" evidence="1">
    <location>
        <begin position="12"/>
        <end position="336"/>
    </location>
</feature>
<name>A0A1S1X475_9NEIS</name>
<dbReference type="GO" id="GO:0071949">
    <property type="term" value="F:FAD binding"/>
    <property type="evidence" value="ECO:0007669"/>
    <property type="project" value="InterPro"/>
</dbReference>
<dbReference type="STRING" id="1903179.BI347_12790"/>
<accession>A0A1S1X475</accession>
<evidence type="ECO:0000259" key="1">
    <source>
        <dbReference type="Pfam" id="PF01494"/>
    </source>
</evidence>
<evidence type="ECO:0000313" key="2">
    <source>
        <dbReference type="EMBL" id="OHX14282.1"/>
    </source>
</evidence>
<dbReference type="RefSeq" id="WP_071116009.1">
    <property type="nucleotide sequence ID" value="NZ_MKCS01000001.1"/>
</dbReference>
<sequence>MTTPRFSGGHAVVIGGSVAGCLAAAVLAKRFEQVTVVEKGDFHDETGPRQSVPQEHHVHLLLQRGKEIMEDIFPGFLRELELAGAQIADLGHDVKWYQAGLWKNRYRSGIHAHYCSRRLIDNQLRRRIALLPRVTVLARTHVEKLCISRRDGVPTVSGVMLRQDDGERRLAADLVVDASGRGTRTPGWLEAAGLGSVEKSVVKTDLGYASRIYRRRPEFASRWQVLLVLATPPRQRAMGVISPIEGDRWMVTTGGWFGHYPDRDPEAFLHALAKLPVPDIHQVIREAEPLSEVAVLRMPGSQRRHYDRLPVWPDGLLVAGDALGSMNPLYSQGMTLCALEVECIDRHLERTLDGSLPFHDLQEKLCRVLDPAWQMAVTEDLRFPETEGKRNWHTRFHHWYGAGLARLSARHRGALELQIGVSNLITDPARLYAPAIVSRILLDSALPGGNP</sequence>
<dbReference type="SUPFAM" id="SSF51905">
    <property type="entry name" value="FAD/NAD(P)-binding domain"/>
    <property type="match status" value="1"/>
</dbReference>
<organism evidence="2 3">
    <name type="scientific">Chromobacterium sphagni</name>
    <dbReference type="NCBI Taxonomy" id="1903179"/>
    <lineage>
        <taxon>Bacteria</taxon>
        <taxon>Pseudomonadati</taxon>
        <taxon>Pseudomonadota</taxon>
        <taxon>Betaproteobacteria</taxon>
        <taxon>Neisseriales</taxon>
        <taxon>Chromobacteriaceae</taxon>
        <taxon>Chromobacterium</taxon>
    </lineage>
</organism>
<dbReference type="Gene3D" id="3.50.50.60">
    <property type="entry name" value="FAD/NAD(P)-binding domain"/>
    <property type="match status" value="1"/>
</dbReference>
<dbReference type="InterPro" id="IPR002938">
    <property type="entry name" value="FAD-bd"/>
</dbReference>
<dbReference type="OrthoDB" id="9790035at2"/>
<dbReference type="EMBL" id="MKCS01000001">
    <property type="protein sequence ID" value="OHX14282.1"/>
    <property type="molecule type" value="Genomic_DNA"/>
</dbReference>
<comment type="caution">
    <text evidence="2">The sequence shown here is derived from an EMBL/GenBank/DDBJ whole genome shotgun (WGS) entry which is preliminary data.</text>
</comment>
<dbReference type="InterPro" id="IPR036188">
    <property type="entry name" value="FAD/NAD-bd_sf"/>
</dbReference>
<reference evidence="2 3" key="1">
    <citation type="submission" date="2016-09" db="EMBL/GenBank/DDBJ databases">
        <title>Chromobacterium muskegensis sp. nov., an insecticidal bacterium isolated from Sphagnum bogs.</title>
        <authorList>
            <person name="Sparks M.E."/>
            <person name="Blackburn M.B."/>
            <person name="Gundersen-Rindal D.E."/>
            <person name="Mitchell A."/>
            <person name="Farrar R."/>
            <person name="Kuhar D."/>
        </authorList>
    </citation>
    <scope>NUCLEOTIDE SEQUENCE [LARGE SCALE GENOMIC DNA]</scope>
    <source>
        <strain evidence="2 3">37-2</strain>
    </source>
</reference>
<proteinExistence type="predicted"/>
<dbReference type="PANTHER" id="PTHR43422">
    <property type="entry name" value="THIAMINE THIAZOLE SYNTHASE"/>
    <property type="match status" value="1"/>
</dbReference>
<dbReference type="PANTHER" id="PTHR43422:SF3">
    <property type="entry name" value="THIAMINE THIAZOLE SYNTHASE"/>
    <property type="match status" value="1"/>
</dbReference>
<dbReference type="PROSITE" id="PS51257">
    <property type="entry name" value="PROKAR_LIPOPROTEIN"/>
    <property type="match status" value="1"/>
</dbReference>
<protein>
    <submittedName>
        <fullName evidence="2">FAD-dependent oxidoreductase</fullName>
    </submittedName>
</protein>
<dbReference type="Pfam" id="PF01494">
    <property type="entry name" value="FAD_binding_3"/>
    <property type="match status" value="1"/>
</dbReference>
<evidence type="ECO:0000313" key="3">
    <source>
        <dbReference type="Proteomes" id="UP000180088"/>
    </source>
</evidence>